<dbReference type="KEGG" id="pdl:Pyrde_1614"/>
<dbReference type="EMBL" id="NCQP01000002">
    <property type="protein sequence ID" value="OWJ55110.1"/>
    <property type="molecule type" value="Genomic_DNA"/>
</dbReference>
<dbReference type="STRING" id="1273541.Pyrde_1614"/>
<gene>
    <name evidence="2" type="ORF">Pdsh_05350</name>
    <name evidence="1" type="ORF">Pyrde_1614</name>
</gene>
<dbReference type="OrthoDB" id="15489at2157"/>
<evidence type="ECO:0000313" key="2">
    <source>
        <dbReference type="EMBL" id="OWJ55110.1"/>
    </source>
</evidence>
<evidence type="ECO:0000313" key="1">
    <source>
        <dbReference type="EMBL" id="ALL01657.1"/>
    </source>
</evidence>
<accession>A0A0N7JDA6</accession>
<dbReference type="Proteomes" id="UP000196694">
    <property type="component" value="Unassembled WGS sequence"/>
</dbReference>
<name>A0A0N7JDA6_9CREN</name>
<reference evidence="2 4" key="2">
    <citation type="submission" date="2017-05" db="EMBL/GenBank/DDBJ databases">
        <title>The draft genome of the hyperthermophilic archaeon 'Pyrodictium delaneyi strain Hulk', an iron and nitrate reducer, reveals the capacity for sulfate reduction.</title>
        <authorList>
            <person name="Demey L.M."/>
            <person name="Miller C."/>
            <person name="Manzella M."/>
            <person name="Reguera G."/>
            <person name="Kashefi K."/>
        </authorList>
    </citation>
    <scope>NUCLEOTIDE SEQUENCE [LARGE SCALE GENOMIC DNA]</scope>
    <source>
        <strain evidence="2 4">Hulk</strain>
    </source>
</reference>
<sequence length="257" mass="27084">MIGTVGSSHVIHAGIILTATGVSRCIEVEAYATLTLLPRIVSIGVAVAVDVPVIAQACGLGTVGAVEDVEIKVWGRGLYYSNPALGEILGSLVSDAYANDGAVTVNSISARMWGIETAIASLEGSSAVIEESTMPLYDISGLWAVIFRLGKPLNSERLVETVYSHVGVLERIVYDNIDDAPTLIDTLSEKIASISGIKRLQKIRGMLARLGALAVGVDIYGKHVIALVEDAESAYILSAEMRELGDRVEAPVIVPGI</sequence>
<reference evidence="1 3" key="1">
    <citation type="submission" date="2015-10" db="EMBL/GenBank/DDBJ databases">
        <title>Complete genome sequence of hyperthermophilic archaeon Pyrodictium delaneyi Su06.</title>
        <authorList>
            <person name="Jung J.-H."/>
            <person name="Lin J."/>
            <person name="Holden J.F."/>
            <person name="Park C.-S."/>
        </authorList>
    </citation>
    <scope>NUCLEOTIDE SEQUENCE [LARGE SCALE GENOMIC DNA]</scope>
    <source>
        <strain evidence="1 3">Su06</strain>
    </source>
</reference>
<dbReference type="AlphaFoldDB" id="A0A0N7JDA6"/>
<evidence type="ECO:0000313" key="3">
    <source>
        <dbReference type="Proteomes" id="UP000058613"/>
    </source>
</evidence>
<proteinExistence type="predicted"/>
<dbReference type="RefSeq" id="WP_055409800.1">
    <property type="nucleotide sequence ID" value="NZ_CP013011.1"/>
</dbReference>
<evidence type="ECO:0000313" key="4">
    <source>
        <dbReference type="Proteomes" id="UP000196694"/>
    </source>
</evidence>
<organism evidence="1 3">
    <name type="scientific">Pyrodictium delaneyi</name>
    <dbReference type="NCBI Taxonomy" id="1273541"/>
    <lineage>
        <taxon>Archaea</taxon>
        <taxon>Thermoproteota</taxon>
        <taxon>Thermoprotei</taxon>
        <taxon>Desulfurococcales</taxon>
        <taxon>Pyrodictiaceae</taxon>
        <taxon>Pyrodictium</taxon>
    </lineage>
</organism>
<keyword evidence="4" id="KW-1185">Reference proteome</keyword>
<dbReference type="GeneID" id="26099953"/>
<protein>
    <submittedName>
        <fullName evidence="1">Uncharacterized protein</fullName>
    </submittedName>
</protein>
<dbReference type="EMBL" id="CP013011">
    <property type="protein sequence ID" value="ALL01657.1"/>
    <property type="molecule type" value="Genomic_DNA"/>
</dbReference>
<dbReference type="Proteomes" id="UP000058613">
    <property type="component" value="Chromosome"/>
</dbReference>